<dbReference type="EC" id="2.7.13.3" evidence="3"/>
<dbReference type="PANTHER" id="PTHR45436:SF5">
    <property type="entry name" value="SENSOR HISTIDINE KINASE TRCS"/>
    <property type="match status" value="1"/>
</dbReference>
<reference evidence="16" key="1">
    <citation type="journal article" date="2019" name="Int. J. Syst. Evol. Microbiol.">
        <title>The Global Catalogue of Microorganisms (GCM) 10K type strain sequencing project: providing services to taxonomists for standard genome sequencing and annotation.</title>
        <authorList>
            <consortium name="The Broad Institute Genomics Platform"/>
            <consortium name="The Broad Institute Genome Sequencing Center for Infectious Disease"/>
            <person name="Wu L."/>
            <person name="Ma J."/>
        </authorList>
    </citation>
    <scope>NUCLEOTIDE SEQUENCE [LARGE SCALE GENOMIC DNA]</scope>
    <source>
        <strain evidence="16">JCM 13023</strain>
    </source>
</reference>
<evidence type="ECO:0000256" key="12">
    <source>
        <dbReference type="SAM" id="Phobius"/>
    </source>
</evidence>
<dbReference type="InterPro" id="IPR004358">
    <property type="entry name" value="Sig_transdc_His_kin-like_C"/>
</dbReference>
<dbReference type="Gene3D" id="1.10.287.130">
    <property type="match status" value="1"/>
</dbReference>
<dbReference type="PROSITE" id="PS50885">
    <property type="entry name" value="HAMP"/>
    <property type="match status" value="1"/>
</dbReference>
<evidence type="ECO:0000259" key="14">
    <source>
        <dbReference type="PROSITE" id="PS50885"/>
    </source>
</evidence>
<name>A0ABP4H424_9PSEU</name>
<evidence type="ECO:0000256" key="4">
    <source>
        <dbReference type="ARBA" id="ARBA00022553"/>
    </source>
</evidence>
<dbReference type="SMART" id="SM00388">
    <property type="entry name" value="HisKA"/>
    <property type="match status" value="1"/>
</dbReference>
<dbReference type="SMART" id="SM00387">
    <property type="entry name" value="HATPase_c"/>
    <property type="match status" value="1"/>
</dbReference>
<dbReference type="InterPro" id="IPR050428">
    <property type="entry name" value="TCS_sensor_his_kinase"/>
</dbReference>
<evidence type="ECO:0000256" key="10">
    <source>
        <dbReference type="ARBA" id="ARBA00023136"/>
    </source>
</evidence>
<feature type="region of interest" description="Disordered" evidence="11">
    <location>
        <begin position="80"/>
        <end position="107"/>
    </location>
</feature>
<evidence type="ECO:0000256" key="5">
    <source>
        <dbReference type="ARBA" id="ARBA00022679"/>
    </source>
</evidence>
<dbReference type="Proteomes" id="UP001500653">
    <property type="component" value="Unassembled WGS sequence"/>
</dbReference>
<dbReference type="PROSITE" id="PS50109">
    <property type="entry name" value="HIS_KIN"/>
    <property type="match status" value="1"/>
</dbReference>
<keyword evidence="8 12" id="KW-1133">Transmembrane helix</keyword>
<comment type="subcellular location">
    <subcellularLocation>
        <location evidence="2">Cell membrane</location>
    </subcellularLocation>
</comment>
<dbReference type="Pfam" id="PF00512">
    <property type="entry name" value="HisKA"/>
    <property type="match status" value="1"/>
</dbReference>
<dbReference type="InterPro" id="IPR005467">
    <property type="entry name" value="His_kinase_dom"/>
</dbReference>
<dbReference type="PANTHER" id="PTHR45436">
    <property type="entry name" value="SENSOR HISTIDINE KINASE YKOH"/>
    <property type="match status" value="1"/>
</dbReference>
<dbReference type="Gene3D" id="6.10.340.10">
    <property type="match status" value="1"/>
</dbReference>
<dbReference type="InterPro" id="IPR003660">
    <property type="entry name" value="HAMP_dom"/>
</dbReference>
<evidence type="ECO:0000256" key="7">
    <source>
        <dbReference type="ARBA" id="ARBA00022777"/>
    </source>
</evidence>
<dbReference type="PRINTS" id="PR00344">
    <property type="entry name" value="BCTRLSENSOR"/>
</dbReference>
<dbReference type="SUPFAM" id="SSF47384">
    <property type="entry name" value="Homodimeric domain of signal transducing histidine kinase"/>
    <property type="match status" value="1"/>
</dbReference>
<keyword evidence="6 12" id="KW-0812">Transmembrane</keyword>
<gene>
    <name evidence="15" type="ORF">GCM10009676_31840</name>
</gene>
<dbReference type="InterPro" id="IPR036890">
    <property type="entry name" value="HATPase_C_sf"/>
</dbReference>
<proteinExistence type="predicted"/>
<keyword evidence="9" id="KW-0902">Two-component regulatory system</keyword>
<keyword evidence="4" id="KW-0597">Phosphoprotein</keyword>
<dbReference type="SMART" id="SM00304">
    <property type="entry name" value="HAMP"/>
    <property type="match status" value="1"/>
</dbReference>
<evidence type="ECO:0000256" key="9">
    <source>
        <dbReference type="ARBA" id="ARBA00023012"/>
    </source>
</evidence>
<comment type="catalytic activity">
    <reaction evidence="1">
        <text>ATP + protein L-histidine = ADP + protein N-phospho-L-histidine.</text>
        <dbReference type="EC" id="2.7.13.3"/>
    </reaction>
</comment>
<feature type="domain" description="Histidine kinase" evidence="13">
    <location>
        <begin position="216"/>
        <end position="423"/>
    </location>
</feature>
<dbReference type="Pfam" id="PF02518">
    <property type="entry name" value="HATPase_c"/>
    <property type="match status" value="1"/>
</dbReference>
<feature type="transmembrane region" description="Helical" evidence="12">
    <location>
        <begin position="20"/>
        <end position="39"/>
    </location>
</feature>
<keyword evidence="10 12" id="KW-0472">Membrane</keyword>
<dbReference type="CDD" id="cd00082">
    <property type="entry name" value="HisKA"/>
    <property type="match status" value="1"/>
</dbReference>
<dbReference type="Gene3D" id="3.30.565.10">
    <property type="entry name" value="Histidine kinase-like ATPase, C-terminal domain"/>
    <property type="match status" value="1"/>
</dbReference>
<dbReference type="InterPro" id="IPR036097">
    <property type="entry name" value="HisK_dim/P_sf"/>
</dbReference>
<evidence type="ECO:0000313" key="16">
    <source>
        <dbReference type="Proteomes" id="UP001500653"/>
    </source>
</evidence>
<evidence type="ECO:0000256" key="6">
    <source>
        <dbReference type="ARBA" id="ARBA00022692"/>
    </source>
</evidence>
<evidence type="ECO:0000256" key="2">
    <source>
        <dbReference type="ARBA" id="ARBA00004236"/>
    </source>
</evidence>
<evidence type="ECO:0000256" key="3">
    <source>
        <dbReference type="ARBA" id="ARBA00012438"/>
    </source>
</evidence>
<evidence type="ECO:0000313" key="15">
    <source>
        <dbReference type="EMBL" id="GAA1243792.1"/>
    </source>
</evidence>
<evidence type="ECO:0000256" key="11">
    <source>
        <dbReference type="SAM" id="MobiDB-lite"/>
    </source>
</evidence>
<evidence type="ECO:0000256" key="1">
    <source>
        <dbReference type="ARBA" id="ARBA00000085"/>
    </source>
</evidence>
<dbReference type="SUPFAM" id="SSF55874">
    <property type="entry name" value="ATPase domain of HSP90 chaperone/DNA topoisomerase II/histidine kinase"/>
    <property type="match status" value="1"/>
</dbReference>
<comment type="caution">
    <text evidence="15">The sequence shown here is derived from an EMBL/GenBank/DDBJ whole genome shotgun (WGS) entry which is preliminary data.</text>
</comment>
<evidence type="ECO:0000256" key="8">
    <source>
        <dbReference type="ARBA" id="ARBA00022989"/>
    </source>
</evidence>
<protein>
    <recommendedName>
        <fullName evidence="3">histidine kinase</fullName>
        <ecNumber evidence="3">2.7.13.3</ecNumber>
    </recommendedName>
</protein>
<dbReference type="EMBL" id="BAAALN010000009">
    <property type="protein sequence ID" value="GAA1243792.1"/>
    <property type="molecule type" value="Genomic_DNA"/>
</dbReference>
<keyword evidence="7" id="KW-0418">Kinase</keyword>
<dbReference type="InterPro" id="IPR003661">
    <property type="entry name" value="HisK_dim/P_dom"/>
</dbReference>
<evidence type="ECO:0000259" key="13">
    <source>
        <dbReference type="PROSITE" id="PS50109"/>
    </source>
</evidence>
<sequence length="435" mass="47001">MRKRSGLARFSVRARTTITATVVVAVATMAIGFALVSYLDTKLTQELDTALDDRLRAATEAVRAGKAVPNGVTVDVTANEQRVQADAPRSGRTSGAGPFRTAEATVTTSEGTRTLVARASTESVRRATEAATRAMLIGAPALLAVVAGLTWFSTGRALGPVDAIRREFARLSARDLRGRMPVPAGDDAPARLAVTLNDTLDRLDESVRKQRQFVADASHELRSPLAALRTPLEVAQEHPDRVDWPGIVSGTLEDLDRLDRLVADLLTLARIDAETREGGEPTELAELITEVADRRTPANVERSLHLADSVVVRGHRTHLARLLTNLFDNAERYARQRVEVRLSVTRGRAQVEVADDGPGVPDESRERIFERFTRIDTSRQRSQGGAGLGLALARDIAALHGGTLELAEFSGGARFVVTLPLEPPPDEGNCGDRNQ</sequence>
<keyword evidence="16" id="KW-1185">Reference proteome</keyword>
<keyword evidence="5" id="KW-0808">Transferase</keyword>
<accession>A0ABP4H424</accession>
<feature type="domain" description="HAMP" evidence="14">
    <location>
        <begin position="155"/>
        <end position="208"/>
    </location>
</feature>
<organism evidence="15 16">
    <name type="scientific">Prauserella halophila</name>
    <dbReference type="NCBI Taxonomy" id="185641"/>
    <lineage>
        <taxon>Bacteria</taxon>
        <taxon>Bacillati</taxon>
        <taxon>Actinomycetota</taxon>
        <taxon>Actinomycetes</taxon>
        <taxon>Pseudonocardiales</taxon>
        <taxon>Pseudonocardiaceae</taxon>
        <taxon>Prauserella</taxon>
    </lineage>
</organism>
<dbReference type="InterPro" id="IPR003594">
    <property type="entry name" value="HATPase_dom"/>
</dbReference>